<organism evidence="2 3">
    <name type="scientific">Tanacetum coccineum</name>
    <dbReference type="NCBI Taxonomy" id="301880"/>
    <lineage>
        <taxon>Eukaryota</taxon>
        <taxon>Viridiplantae</taxon>
        <taxon>Streptophyta</taxon>
        <taxon>Embryophyta</taxon>
        <taxon>Tracheophyta</taxon>
        <taxon>Spermatophyta</taxon>
        <taxon>Magnoliopsida</taxon>
        <taxon>eudicotyledons</taxon>
        <taxon>Gunneridae</taxon>
        <taxon>Pentapetalae</taxon>
        <taxon>asterids</taxon>
        <taxon>campanulids</taxon>
        <taxon>Asterales</taxon>
        <taxon>Asteraceae</taxon>
        <taxon>Asteroideae</taxon>
        <taxon>Anthemideae</taxon>
        <taxon>Anthemidinae</taxon>
        <taxon>Tanacetum</taxon>
    </lineage>
</organism>
<accession>A0ABQ4XQ19</accession>
<evidence type="ECO:0000313" key="2">
    <source>
        <dbReference type="EMBL" id="GJS67474.1"/>
    </source>
</evidence>
<keyword evidence="3" id="KW-1185">Reference proteome</keyword>
<dbReference type="Proteomes" id="UP001151760">
    <property type="component" value="Unassembled WGS sequence"/>
</dbReference>
<feature type="region of interest" description="Disordered" evidence="1">
    <location>
        <begin position="136"/>
        <end position="183"/>
    </location>
</feature>
<reference evidence="2" key="1">
    <citation type="journal article" date="2022" name="Int. J. Mol. Sci.">
        <title>Draft Genome of Tanacetum Coccineum: Genomic Comparison of Closely Related Tanacetum-Family Plants.</title>
        <authorList>
            <person name="Yamashiro T."/>
            <person name="Shiraishi A."/>
            <person name="Nakayama K."/>
            <person name="Satake H."/>
        </authorList>
    </citation>
    <scope>NUCLEOTIDE SEQUENCE</scope>
</reference>
<proteinExistence type="predicted"/>
<protein>
    <submittedName>
        <fullName evidence="2">Uncharacterized protein</fullName>
    </submittedName>
</protein>
<feature type="compositionally biased region" description="Basic and acidic residues" evidence="1">
    <location>
        <begin position="140"/>
        <end position="167"/>
    </location>
</feature>
<evidence type="ECO:0000313" key="3">
    <source>
        <dbReference type="Proteomes" id="UP001151760"/>
    </source>
</evidence>
<gene>
    <name evidence="2" type="ORF">Tco_0682038</name>
</gene>
<reference evidence="2" key="2">
    <citation type="submission" date="2022-01" db="EMBL/GenBank/DDBJ databases">
        <authorList>
            <person name="Yamashiro T."/>
            <person name="Shiraishi A."/>
            <person name="Satake H."/>
            <person name="Nakayama K."/>
        </authorList>
    </citation>
    <scope>NUCLEOTIDE SEQUENCE</scope>
</reference>
<dbReference type="EMBL" id="BQNB010009720">
    <property type="protein sequence ID" value="GJS67474.1"/>
    <property type="molecule type" value="Genomic_DNA"/>
</dbReference>
<name>A0ABQ4XQ19_9ASTR</name>
<sequence>MVNKEINKIAKMTIPVYVAEGKRLERQKTQANVTTMIAEAIQKEHDNLRAEVILQVNDAIANYIPSQVDSFLRDYMSNNILHVHPTQTTKVNAQDLQYQLYLMMRDDEQLRNADLAIWLSLKIKFEKITTATACRPSAIRPRDHDDYQDDDARPEGENSAKRQKTSEDGTYSLGEMSSGQAME</sequence>
<evidence type="ECO:0000256" key="1">
    <source>
        <dbReference type="SAM" id="MobiDB-lite"/>
    </source>
</evidence>
<comment type="caution">
    <text evidence="2">The sequence shown here is derived from an EMBL/GenBank/DDBJ whole genome shotgun (WGS) entry which is preliminary data.</text>
</comment>